<gene>
    <name evidence="2" type="ORF">AC625_16695</name>
</gene>
<reference evidence="3" key="1">
    <citation type="submission" date="2015-07" db="EMBL/GenBank/DDBJ databases">
        <title>Genome sequencing project for genomic taxonomy and phylogenomics of Bacillus-like bacteria.</title>
        <authorList>
            <person name="Liu B."/>
            <person name="Wang J."/>
            <person name="Zhu Y."/>
            <person name="Liu G."/>
            <person name="Chen Q."/>
            <person name="Chen Z."/>
            <person name="Lan J."/>
            <person name="Che J."/>
            <person name="Ge C."/>
            <person name="Shi H."/>
            <person name="Pan Z."/>
            <person name="Liu X."/>
        </authorList>
    </citation>
    <scope>NUCLEOTIDE SEQUENCE [LARGE SCALE GENOMIC DNA]</scope>
    <source>
        <strain evidence="3">FJAT-27997</strain>
    </source>
</reference>
<protein>
    <recommendedName>
        <fullName evidence="1">Carbohydrate kinase PfkB domain-containing protein</fullName>
    </recommendedName>
</protein>
<dbReference type="PANTHER" id="PTHR47098">
    <property type="entry name" value="PROTEIN MAK32"/>
    <property type="match status" value="1"/>
</dbReference>
<feature type="domain" description="Carbohydrate kinase PfkB" evidence="1">
    <location>
        <begin position="16"/>
        <end position="282"/>
    </location>
</feature>
<dbReference type="Pfam" id="PF00294">
    <property type="entry name" value="PfkB"/>
    <property type="match status" value="1"/>
</dbReference>
<organism evidence="2 3">
    <name type="scientific">Peribacillus loiseleuriae</name>
    <dbReference type="NCBI Taxonomy" id="1679170"/>
    <lineage>
        <taxon>Bacteria</taxon>
        <taxon>Bacillati</taxon>
        <taxon>Bacillota</taxon>
        <taxon>Bacilli</taxon>
        <taxon>Bacillales</taxon>
        <taxon>Bacillaceae</taxon>
        <taxon>Peribacillus</taxon>
    </lineage>
</organism>
<dbReference type="SUPFAM" id="SSF53613">
    <property type="entry name" value="Ribokinase-like"/>
    <property type="match status" value="1"/>
</dbReference>
<dbReference type="OrthoDB" id="1955835at2"/>
<comment type="caution">
    <text evidence="2">The sequence shown here is derived from an EMBL/GenBank/DDBJ whole genome shotgun (WGS) entry which is preliminary data.</text>
</comment>
<name>A0A0K9GWE9_9BACI</name>
<accession>A0A0K9GWE9</accession>
<dbReference type="InterPro" id="IPR029056">
    <property type="entry name" value="Ribokinase-like"/>
</dbReference>
<evidence type="ECO:0000259" key="1">
    <source>
        <dbReference type="Pfam" id="PF00294"/>
    </source>
</evidence>
<dbReference type="Proteomes" id="UP000037146">
    <property type="component" value="Unassembled WGS sequence"/>
</dbReference>
<dbReference type="RefSeq" id="WP_049682312.1">
    <property type="nucleotide sequence ID" value="NZ_LFZW01000001.1"/>
</dbReference>
<dbReference type="STRING" id="1679170.AC625_16695"/>
<dbReference type="PANTHER" id="PTHR47098:SF2">
    <property type="entry name" value="PROTEIN MAK32"/>
    <property type="match status" value="1"/>
</dbReference>
<dbReference type="PATRIC" id="fig|1679170.3.peg.3793"/>
<keyword evidence="3" id="KW-1185">Reference proteome</keyword>
<dbReference type="Gene3D" id="3.40.1190.20">
    <property type="match status" value="1"/>
</dbReference>
<evidence type="ECO:0000313" key="3">
    <source>
        <dbReference type="Proteomes" id="UP000037146"/>
    </source>
</evidence>
<dbReference type="EMBL" id="LFZW01000001">
    <property type="protein sequence ID" value="KMY50963.1"/>
    <property type="molecule type" value="Genomic_DNA"/>
</dbReference>
<evidence type="ECO:0000313" key="2">
    <source>
        <dbReference type="EMBL" id="KMY50963.1"/>
    </source>
</evidence>
<dbReference type="InterPro" id="IPR011611">
    <property type="entry name" value="PfkB_dom"/>
</dbReference>
<proteinExistence type="predicted"/>
<sequence length="305" mass="34424">MSKYLIVSTAVTDETHKKNSSEVKYALGGAGIYALAGAKIWSDDISILTGVGEDFPNLHFEWFQNNELPTQNLIIKDANTPRTIIQYEDEENRTETPFYGAKHYQKMNASVREIEEAVSCDTEGIYIFKGHDEQFWKEFFILNEQKKFKILWELNADSAHFDFNEQVKRIVEKIDVFSLNEKEAKSLFAESDLDVVIERLREWNINTIFLRVGSKGAYMLTKNDLVKINSVKNIHVVDVTGGGNSSSAGVLIGFCENRSLEEMGLMGSISAAICIAQEGVPSKIDKKTKETAKEILQKMMAKKGE</sequence>
<dbReference type="AlphaFoldDB" id="A0A0K9GWE9"/>